<name>A0ABV6H1Z0_9PAST</name>
<dbReference type="EMBL" id="JBHLWB010000004">
    <property type="protein sequence ID" value="MFC0309042.1"/>
    <property type="molecule type" value="Genomic_DNA"/>
</dbReference>
<gene>
    <name evidence="1" type="ORF">ACFFHK_04890</name>
</gene>
<accession>A0ABV6H1Z0</accession>
<evidence type="ECO:0000313" key="2">
    <source>
        <dbReference type="Proteomes" id="UP001589767"/>
    </source>
</evidence>
<dbReference type="Pfam" id="PF22817">
    <property type="entry name" value="ApeP-like"/>
    <property type="match status" value="1"/>
</dbReference>
<keyword evidence="2" id="KW-1185">Reference proteome</keyword>
<evidence type="ECO:0008006" key="3">
    <source>
        <dbReference type="Google" id="ProtNLM"/>
    </source>
</evidence>
<dbReference type="SUPFAM" id="SSF54637">
    <property type="entry name" value="Thioesterase/thiol ester dehydrase-isomerase"/>
    <property type="match status" value="1"/>
</dbReference>
<reference evidence="1 2" key="1">
    <citation type="submission" date="2024-09" db="EMBL/GenBank/DDBJ databases">
        <authorList>
            <person name="Sun Q."/>
            <person name="Mori K."/>
        </authorList>
    </citation>
    <scope>NUCLEOTIDE SEQUENCE [LARGE SCALE GENOMIC DNA]</scope>
    <source>
        <strain evidence="1 2">CCM 7539</strain>
    </source>
</reference>
<dbReference type="RefSeq" id="WP_382370122.1">
    <property type="nucleotide sequence ID" value="NZ_JBHLWB010000004.1"/>
</dbReference>
<dbReference type="Proteomes" id="UP001589767">
    <property type="component" value="Unassembled WGS sequence"/>
</dbReference>
<dbReference type="PIRSF" id="PIRSF020565">
    <property type="entry name" value="3Ho_Ac_ACP_DH_prd"/>
    <property type="match status" value="1"/>
</dbReference>
<dbReference type="InterPro" id="IPR029069">
    <property type="entry name" value="HotDog_dom_sf"/>
</dbReference>
<sequence>MLGKAGDYLPHDVPMMLLDNLSLCQENFVEVDTRIDDKFTLFLDENGRVPAWISVELMAQAVGVWAGYHAKLKTNSEPKIGFLLGGRQCRQAVEFYQKNEKLKIQAEIIMQDNQMANFAARMINQEGVVVAEGKLTTYQPNESEIAALKQAVGKK</sequence>
<evidence type="ECO:0000313" key="1">
    <source>
        <dbReference type="EMBL" id="MFC0309042.1"/>
    </source>
</evidence>
<proteinExistence type="predicted"/>
<dbReference type="Gene3D" id="3.10.129.10">
    <property type="entry name" value="Hotdog Thioesterase"/>
    <property type="match status" value="1"/>
</dbReference>
<dbReference type="InterPro" id="IPR016776">
    <property type="entry name" value="ApeP-like_dehydratase"/>
</dbReference>
<protein>
    <recommendedName>
        <fullName evidence="3">3-hydroxy-fatty acyl-ACP dehydratase</fullName>
    </recommendedName>
</protein>
<organism evidence="1 2">
    <name type="scientific">Gallibacterium trehalosifermentans</name>
    <dbReference type="NCBI Taxonomy" id="516935"/>
    <lineage>
        <taxon>Bacteria</taxon>
        <taxon>Pseudomonadati</taxon>
        <taxon>Pseudomonadota</taxon>
        <taxon>Gammaproteobacteria</taxon>
        <taxon>Pasteurellales</taxon>
        <taxon>Pasteurellaceae</taxon>
        <taxon>Gallibacterium</taxon>
    </lineage>
</organism>
<comment type="caution">
    <text evidence="1">The sequence shown here is derived from an EMBL/GenBank/DDBJ whole genome shotgun (WGS) entry which is preliminary data.</text>
</comment>